<evidence type="ECO:0000313" key="1">
    <source>
        <dbReference type="EMBL" id="TNV85033.1"/>
    </source>
</evidence>
<accession>A0A8J8P1A7</accession>
<comment type="caution">
    <text evidence="1">The sequence shown here is derived from an EMBL/GenBank/DDBJ whole genome shotgun (WGS) entry which is preliminary data.</text>
</comment>
<dbReference type="AlphaFoldDB" id="A0A8J8P1A7"/>
<protein>
    <submittedName>
        <fullName evidence="1">Uncharacterized protein</fullName>
    </submittedName>
</protein>
<reference evidence="1" key="1">
    <citation type="submission" date="2019-06" db="EMBL/GenBank/DDBJ databases">
        <authorList>
            <person name="Zheng W."/>
        </authorList>
    </citation>
    <scope>NUCLEOTIDE SEQUENCE</scope>
    <source>
        <strain evidence="1">QDHG01</strain>
    </source>
</reference>
<proteinExistence type="predicted"/>
<sequence length="159" mass="18500">MSVLFNQTLILCLGSNFHSKSMEENSDIFLEYTTFTKLISTNSFPTQYKTLQATSYVERIVKQAGRDIGNLFEKWVLNMHEDVLSNRTSTTKYFNPTWTCKTRKVHSLSPTQDHYTYSPANDHQVNEGRSIFRFGNIDRKPIGRRSREDQKAKLCYQAV</sequence>
<dbReference type="EMBL" id="RRYP01002205">
    <property type="protein sequence ID" value="TNV85033.1"/>
    <property type="molecule type" value="Genomic_DNA"/>
</dbReference>
<evidence type="ECO:0000313" key="2">
    <source>
        <dbReference type="Proteomes" id="UP000785679"/>
    </source>
</evidence>
<organism evidence="1 2">
    <name type="scientific">Halteria grandinella</name>
    <dbReference type="NCBI Taxonomy" id="5974"/>
    <lineage>
        <taxon>Eukaryota</taxon>
        <taxon>Sar</taxon>
        <taxon>Alveolata</taxon>
        <taxon>Ciliophora</taxon>
        <taxon>Intramacronucleata</taxon>
        <taxon>Spirotrichea</taxon>
        <taxon>Stichotrichia</taxon>
        <taxon>Sporadotrichida</taxon>
        <taxon>Halteriidae</taxon>
        <taxon>Halteria</taxon>
    </lineage>
</organism>
<gene>
    <name evidence="1" type="ORF">FGO68_gene4045</name>
</gene>
<dbReference type="Proteomes" id="UP000785679">
    <property type="component" value="Unassembled WGS sequence"/>
</dbReference>
<name>A0A8J8P1A7_HALGN</name>
<keyword evidence="2" id="KW-1185">Reference proteome</keyword>